<dbReference type="SUPFAM" id="SSF56042">
    <property type="entry name" value="PurM C-terminal domain-like"/>
    <property type="match status" value="1"/>
</dbReference>
<dbReference type="SUPFAM" id="SSF55326">
    <property type="entry name" value="PurM N-terminal domain-like"/>
    <property type="match status" value="1"/>
</dbReference>
<dbReference type="EMBL" id="BMBA01000002">
    <property type="protein sequence ID" value="GFZ32258.1"/>
    <property type="molecule type" value="Genomic_DNA"/>
</dbReference>
<dbReference type="Pfam" id="PF02769">
    <property type="entry name" value="AIRS_C"/>
    <property type="match status" value="1"/>
</dbReference>
<proteinExistence type="inferred from homology"/>
<evidence type="ECO:0000259" key="3">
    <source>
        <dbReference type="Pfam" id="PF02769"/>
    </source>
</evidence>
<gene>
    <name evidence="4" type="primary">hypE</name>
    <name evidence="4" type="ORF">CSC2_27840</name>
</gene>
<dbReference type="InterPro" id="IPR016188">
    <property type="entry name" value="PurM-like_N"/>
</dbReference>
<dbReference type="InterPro" id="IPR036921">
    <property type="entry name" value="PurM-like_N_sf"/>
</dbReference>
<dbReference type="InterPro" id="IPR036676">
    <property type="entry name" value="PurM-like_C_sf"/>
</dbReference>
<reference evidence="4 5" key="1">
    <citation type="journal article" date="2021" name="Int. J. Syst. Evol. Microbiol.">
        <title>Clostridium zeae sp. nov., isolated from corn silage.</title>
        <authorList>
            <person name="Kobayashi H."/>
            <person name="Tanizawa Y."/>
            <person name="Yagura M."/>
            <person name="Sakamoto M."/>
            <person name="Ohkuma M."/>
            <person name="Tohno M."/>
        </authorList>
    </citation>
    <scope>NUCLEOTIDE SEQUENCE [LARGE SCALE GENOMIC DNA]</scope>
    <source>
        <strain evidence="4 5">CSC2</strain>
    </source>
</reference>
<evidence type="ECO:0000259" key="2">
    <source>
        <dbReference type="Pfam" id="PF00586"/>
    </source>
</evidence>
<comment type="caution">
    <text evidence="4">The sequence shown here is derived from an EMBL/GenBank/DDBJ whole genome shotgun (WGS) entry which is preliminary data.</text>
</comment>
<evidence type="ECO:0000313" key="4">
    <source>
        <dbReference type="EMBL" id="GFZ32258.1"/>
    </source>
</evidence>
<name>A0ABQ1EBQ7_9CLOT</name>
<sequence>MDIVTLDFGSGGKKTHELINNLFYKYFGNDILDQQGDSSIINKLNGRIAITTDSYVVDPIFFPGGDIGKLSICGTINDLAVSGANPLYITVGFIIEEGMSIKELEKIVISMAEYAKRCEVKIVAGDTKVVERGKGDKLYINTTGIGVLEDSINITTSRIQVGDKIIVSGTLGEHGLAILCQRQELNFTTKIISDCNPLDKMIRDILNCSSNVKFIRDITRGGLATILNEIAYERGIGMAVYEKSLPIREEVLFICEVLGLDPLYIANEGKVVVIASSDDSDKVLQCMKDNEFGKDAQIIGEVIKDERERVTLKTELGGTRLLAMTENDLIPRIC</sequence>
<accession>A0ABQ1EBQ7</accession>
<feature type="domain" description="PurM-like C-terminal" evidence="3">
    <location>
        <begin position="160"/>
        <end position="313"/>
    </location>
</feature>
<feature type="domain" description="PurM-like N-terminal" evidence="2">
    <location>
        <begin position="45"/>
        <end position="147"/>
    </location>
</feature>
<evidence type="ECO:0000313" key="5">
    <source>
        <dbReference type="Proteomes" id="UP000663802"/>
    </source>
</evidence>
<keyword evidence="5" id="KW-1185">Reference proteome</keyword>
<dbReference type="PANTHER" id="PTHR30303:SF0">
    <property type="entry name" value="CARBAMOYL DEHYDRATASE HYPE"/>
    <property type="match status" value="1"/>
</dbReference>
<dbReference type="Gene3D" id="3.30.1330.10">
    <property type="entry name" value="PurM-like, N-terminal domain"/>
    <property type="match status" value="1"/>
</dbReference>
<dbReference type="InterPro" id="IPR010918">
    <property type="entry name" value="PurM-like_C_dom"/>
</dbReference>
<dbReference type="PIRSF" id="PIRSF005644">
    <property type="entry name" value="Hdrgns_mtr_HypE"/>
    <property type="match status" value="1"/>
</dbReference>
<evidence type="ECO:0000256" key="1">
    <source>
        <dbReference type="ARBA" id="ARBA00006243"/>
    </source>
</evidence>
<protein>
    <submittedName>
        <fullName evidence="4">Hydrogenase expression/formation protein HypE</fullName>
    </submittedName>
</protein>
<dbReference type="Pfam" id="PF00586">
    <property type="entry name" value="AIRS"/>
    <property type="match status" value="1"/>
</dbReference>
<comment type="similarity">
    <text evidence="1">Belongs to the HypE family.</text>
</comment>
<organism evidence="4 5">
    <name type="scientific">Clostridium zeae</name>
    <dbReference type="NCBI Taxonomy" id="2759022"/>
    <lineage>
        <taxon>Bacteria</taxon>
        <taxon>Bacillati</taxon>
        <taxon>Bacillota</taxon>
        <taxon>Clostridia</taxon>
        <taxon>Eubacteriales</taxon>
        <taxon>Clostridiaceae</taxon>
        <taxon>Clostridium</taxon>
    </lineage>
</organism>
<dbReference type="InterPro" id="IPR011854">
    <property type="entry name" value="HypE"/>
</dbReference>
<dbReference type="RefSeq" id="WP_206870516.1">
    <property type="nucleotide sequence ID" value="NZ_BMBA01000002.1"/>
</dbReference>
<dbReference type="Proteomes" id="UP000663802">
    <property type="component" value="Unassembled WGS sequence"/>
</dbReference>
<dbReference type="PANTHER" id="PTHR30303">
    <property type="entry name" value="HYDROGENASE ISOENZYMES FORMATION PROTEIN HYPE"/>
    <property type="match status" value="1"/>
</dbReference>
<dbReference type="CDD" id="cd02197">
    <property type="entry name" value="HypE"/>
    <property type="match status" value="1"/>
</dbReference>
<dbReference type="Gene3D" id="3.90.650.10">
    <property type="entry name" value="PurM-like C-terminal domain"/>
    <property type="match status" value="1"/>
</dbReference>
<dbReference type="NCBIfam" id="TIGR02124">
    <property type="entry name" value="hypE"/>
    <property type="match status" value="1"/>
</dbReference>